<gene>
    <name evidence="1" type="ORF">DX927_11325</name>
</gene>
<protein>
    <submittedName>
        <fullName evidence="1">Uncharacterized protein</fullName>
    </submittedName>
</protein>
<evidence type="ECO:0000313" key="2">
    <source>
        <dbReference type="Proteomes" id="UP000324326"/>
    </source>
</evidence>
<organism evidence="1 2">
    <name type="scientific">Bacillus swezeyi</name>
    <dbReference type="NCBI Taxonomy" id="1925020"/>
    <lineage>
        <taxon>Bacteria</taxon>
        <taxon>Bacillati</taxon>
        <taxon>Bacillota</taxon>
        <taxon>Bacilli</taxon>
        <taxon>Bacillales</taxon>
        <taxon>Bacillaceae</taxon>
        <taxon>Bacillus</taxon>
    </lineage>
</organism>
<dbReference type="EMBL" id="QSND01000002">
    <property type="protein sequence ID" value="KAA6451358.1"/>
    <property type="molecule type" value="Genomic_DNA"/>
</dbReference>
<comment type="caution">
    <text evidence="1">The sequence shown here is derived from an EMBL/GenBank/DDBJ whole genome shotgun (WGS) entry which is preliminary data.</text>
</comment>
<sequence>MITSPLKRAKETAEVINKDLDIPLIKMDEFVERFFYDAEGMTVEERLKAFPTRKYPNQEDRDSLNKRIMIGIEKINQEYRGKKI</sequence>
<reference evidence="1 2" key="1">
    <citation type="submission" date="2018-08" db="EMBL/GenBank/DDBJ databases">
        <title>Bacillus phenotypic plasticity.</title>
        <authorList>
            <person name="Hurtado E."/>
        </authorList>
    </citation>
    <scope>NUCLEOTIDE SEQUENCE [LARGE SCALE GENOMIC DNA]</scope>
    <source>
        <strain evidence="1 2">427</strain>
    </source>
</reference>
<dbReference type="InterPro" id="IPR029033">
    <property type="entry name" value="His_PPase_superfam"/>
</dbReference>
<dbReference type="SUPFAM" id="SSF53254">
    <property type="entry name" value="Phosphoglycerate mutase-like"/>
    <property type="match status" value="1"/>
</dbReference>
<name>A0A5M8RV32_9BACI</name>
<evidence type="ECO:0000313" key="1">
    <source>
        <dbReference type="EMBL" id="KAA6451358.1"/>
    </source>
</evidence>
<accession>A0A5M8RV32</accession>
<proteinExistence type="predicted"/>
<dbReference type="Proteomes" id="UP000324326">
    <property type="component" value="Unassembled WGS sequence"/>
</dbReference>
<dbReference type="Gene3D" id="3.40.50.1240">
    <property type="entry name" value="Phosphoglycerate mutase-like"/>
    <property type="match status" value="1"/>
</dbReference>
<dbReference type="InterPro" id="IPR013078">
    <property type="entry name" value="His_Pase_superF_clade-1"/>
</dbReference>
<dbReference type="AlphaFoldDB" id="A0A5M8RV32"/>
<dbReference type="Pfam" id="PF00300">
    <property type="entry name" value="His_Phos_1"/>
    <property type="match status" value="1"/>
</dbReference>